<dbReference type="Pfam" id="PF00403">
    <property type="entry name" value="HMA"/>
    <property type="match status" value="1"/>
</dbReference>
<dbReference type="SUPFAM" id="SSF55008">
    <property type="entry name" value="HMA, heavy metal-associated domain"/>
    <property type="match status" value="1"/>
</dbReference>
<proteinExistence type="predicted"/>
<sequence>MEMTLETTLKITGMHCQSCAQRLSQRLERRDGVIKADVDVAGTAKVRYDENRVNAEQLGQVVCTAGFELV</sequence>
<evidence type="ECO:0000259" key="2">
    <source>
        <dbReference type="PROSITE" id="PS50846"/>
    </source>
</evidence>
<dbReference type="OrthoDB" id="9813965at2"/>
<dbReference type="RefSeq" id="WP_112257442.1">
    <property type="nucleotide sequence ID" value="NZ_QMIG01000003.1"/>
</dbReference>
<dbReference type="CDD" id="cd00371">
    <property type="entry name" value="HMA"/>
    <property type="match status" value="1"/>
</dbReference>
<accession>A0A329QYX4</accession>
<dbReference type="PROSITE" id="PS50846">
    <property type="entry name" value="HMA_2"/>
    <property type="match status" value="1"/>
</dbReference>
<dbReference type="GO" id="GO:0046872">
    <property type="term" value="F:metal ion binding"/>
    <property type="evidence" value="ECO:0007669"/>
    <property type="project" value="UniProtKB-KW"/>
</dbReference>
<dbReference type="EMBL" id="QMIG01000003">
    <property type="protein sequence ID" value="RAW17624.1"/>
    <property type="molecule type" value="Genomic_DNA"/>
</dbReference>
<dbReference type="InterPro" id="IPR036163">
    <property type="entry name" value="HMA_dom_sf"/>
</dbReference>
<name>A0A329QYX4_9ACTN</name>
<comment type="caution">
    <text evidence="3">The sequence shown here is derived from an EMBL/GenBank/DDBJ whole genome shotgun (WGS) entry which is preliminary data.</text>
</comment>
<protein>
    <recommendedName>
        <fullName evidence="2">HMA domain-containing protein</fullName>
    </recommendedName>
</protein>
<evidence type="ECO:0000256" key="1">
    <source>
        <dbReference type="ARBA" id="ARBA00022723"/>
    </source>
</evidence>
<dbReference type="FunFam" id="3.30.70.100:FF:000001">
    <property type="entry name" value="ATPase copper transporting beta"/>
    <property type="match status" value="1"/>
</dbReference>
<dbReference type="InterPro" id="IPR006121">
    <property type="entry name" value="HMA_dom"/>
</dbReference>
<dbReference type="Proteomes" id="UP000250462">
    <property type="component" value="Unassembled WGS sequence"/>
</dbReference>
<dbReference type="InterPro" id="IPR017969">
    <property type="entry name" value="Heavy-metal-associated_CS"/>
</dbReference>
<gene>
    <name evidence="3" type="ORF">DPM12_06490</name>
</gene>
<dbReference type="Gene3D" id="3.30.70.100">
    <property type="match status" value="1"/>
</dbReference>
<organism evidence="3 4">
    <name type="scientific">Phytoactinopolyspora halophila</name>
    <dbReference type="NCBI Taxonomy" id="1981511"/>
    <lineage>
        <taxon>Bacteria</taxon>
        <taxon>Bacillati</taxon>
        <taxon>Actinomycetota</taxon>
        <taxon>Actinomycetes</taxon>
        <taxon>Jiangellales</taxon>
        <taxon>Jiangellaceae</taxon>
        <taxon>Phytoactinopolyspora</taxon>
    </lineage>
</organism>
<keyword evidence="1" id="KW-0479">Metal-binding</keyword>
<reference evidence="3 4" key="1">
    <citation type="submission" date="2018-06" db="EMBL/GenBank/DDBJ databases">
        <title>Phytoactinopolyspora halophila sp. nov., a novel halophilic actinomycete isolated from a saline soil in China.</title>
        <authorList>
            <person name="Tang S.-K."/>
        </authorList>
    </citation>
    <scope>NUCLEOTIDE SEQUENCE [LARGE SCALE GENOMIC DNA]</scope>
    <source>
        <strain evidence="3 4">YIM 96934</strain>
    </source>
</reference>
<dbReference type="AlphaFoldDB" id="A0A329QYX4"/>
<keyword evidence="4" id="KW-1185">Reference proteome</keyword>
<evidence type="ECO:0000313" key="3">
    <source>
        <dbReference type="EMBL" id="RAW17624.1"/>
    </source>
</evidence>
<feature type="domain" description="HMA" evidence="2">
    <location>
        <begin position="5"/>
        <end position="70"/>
    </location>
</feature>
<dbReference type="PROSITE" id="PS01047">
    <property type="entry name" value="HMA_1"/>
    <property type="match status" value="1"/>
</dbReference>
<evidence type="ECO:0000313" key="4">
    <source>
        <dbReference type="Proteomes" id="UP000250462"/>
    </source>
</evidence>